<dbReference type="Pfam" id="PF24842">
    <property type="entry name" value="UFD1_N2"/>
    <property type="match status" value="1"/>
</dbReference>
<organism evidence="5 6">
    <name type="scientific">Artemisia annua</name>
    <name type="common">Sweet wormwood</name>
    <dbReference type="NCBI Taxonomy" id="35608"/>
    <lineage>
        <taxon>Eukaryota</taxon>
        <taxon>Viridiplantae</taxon>
        <taxon>Streptophyta</taxon>
        <taxon>Embryophyta</taxon>
        <taxon>Tracheophyta</taxon>
        <taxon>Spermatophyta</taxon>
        <taxon>Magnoliopsida</taxon>
        <taxon>eudicotyledons</taxon>
        <taxon>Gunneridae</taxon>
        <taxon>Pentapetalae</taxon>
        <taxon>asterids</taxon>
        <taxon>campanulids</taxon>
        <taxon>Asterales</taxon>
        <taxon>Asteraceae</taxon>
        <taxon>Asteroideae</taxon>
        <taxon>Anthemideae</taxon>
        <taxon>Artemisiinae</taxon>
        <taxon>Artemisia</taxon>
    </lineage>
</organism>
<dbReference type="EMBL" id="PKPP01000535">
    <property type="protein sequence ID" value="PWA91551.1"/>
    <property type="molecule type" value="Genomic_DNA"/>
</dbReference>
<evidence type="ECO:0000256" key="1">
    <source>
        <dbReference type="ARBA" id="ARBA00006043"/>
    </source>
</evidence>
<feature type="domain" description="Ubiquitin fusion degradation protein UFD1 N-terminal subdomain 1" evidence="3">
    <location>
        <begin position="77"/>
        <end position="171"/>
    </location>
</feature>
<dbReference type="AlphaFoldDB" id="A0A2U1Q0J5"/>
<dbReference type="PANTHER" id="PTHR12555:SF21">
    <property type="entry name" value="UBIQUITIN FUSION DEGRADATION PROTEIN 1 HOMOLOG"/>
    <property type="match status" value="1"/>
</dbReference>
<reference evidence="5 6" key="1">
    <citation type="journal article" date="2018" name="Mol. Plant">
        <title>The genome of Artemisia annua provides insight into the evolution of Asteraceae family and artemisinin biosynthesis.</title>
        <authorList>
            <person name="Shen Q."/>
            <person name="Zhang L."/>
            <person name="Liao Z."/>
            <person name="Wang S."/>
            <person name="Yan T."/>
            <person name="Shi P."/>
            <person name="Liu M."/>
            <person name="Fu X."/>
            <person name="Pan Q."/>
            <person name="Wang Y."/>
            <person name="Lv Z."/>
            <person name="Lu X."/>
            <person name="Zhang F."/>
            <person name="Jiang W."/>
            <person name="Ma Y."/>
            <person name="Chen M."/>
            <person name="Hao X."/>
            <person name="Li L."/>
            <person name="Tang Y."/>
            <person name="Lv G."/>
            <person name="Zhou Y."/>
            <person name="Sun X."/>
            <person name="Brodelius P.E."/>
            <person name="Rose J.K.C."/>
            <person name="Tang K."/>
        </authorList>
    </citation>
    <scope>NUCLEOTIDE SEQUENCE [LARGE SCALE GENOMIC DNA]</scope>
    <source>
        <strain evidence="6">cv. Huhao1</strain>
        <tissue evidence="5">Leaf</tissue>
    </source>
</reference>
<dbReference type="GO" id="GO:0031593">
    <property type="term" value="F:polyubiquitin modification-dependent protein binding"/>
    <property type="evidence" value="ECO:0007669"/>
    <property type="project" value="TreeGrafter"/>
</dbReference>
<comment type="similarity">
    <text evidence="1">Belongs to the UFD1 family.</text>
</comment>
<accession>A0A2U1Q0J5</accession>
<dbReference type="Proteomes" id="UP000245207">
    <property type="component" value="Unassembled WGS sequence"/>
</dbReference>
<dbReference type="InterPro" id="IPR004854">
    <property type="entry name" value="Ufd1-like"/>
</dbReference>
<feature type="domain" description="Ubiquitin fusion degradation protein UFD1 N-terminal subdomain 2" evidence="4">
    <location>
        <begin position="173"/>
        <end position="249"/>
    </location>
</feature>
<dbReference type="PANTHER" id="PTHR12555">
    <property type="entry name" value="UBIQUITIN FUSION DEGRADATON PROTEIN 1"/>
    <property type="match status" value="1"/>
</dbReference>
<dbReference type="OrthoDB" id="422728at2759"/>
<protein>
    <submittedName>
        <fullName evidence="5">Ubiquitin fusion degradation protein UFD1</fullName>
    </submittedName>
</protein>
<evidence type="ECO:0000259" key="3">
    <source>
        <dbReference type="Pfam" id="PF03152"/>
    </source>
</evidence>
<proteinExistence type="inferred from homology"/>
<dbReference type="Pfam" id="PF03152">
    <property type="entry name" value="UFD1_N1"/>
    <property type="match status" value="1"/>
</dbReference>
<keyword evidence="6" id="KW-1185">Reference proteome</keyword>
<dbReference type="Gene3D" id="2.40.40.50">
    <property type="entry name" value="Ubiquitin fusion degradation protein UFD1, N-terminal domain"/>
    <property type="match status" value="1"/>
</dbReference>
<dbReference type="Gene3D" id="3.10.330.10">
    <property type="match status" value="1"/>
</dbReference>
<dbReference type="STRING" id="35608.A0A2U1Q0J5"/>
<dbReference type="GO" id="GO:0036503">
    <property type="term" value="P:ERAD pathway"/>
    <property type="evidence" value="ECO:0007669"/>
    <property type="project" value="TreeGrafter"/>
</dbReference>
<dbReference type="InterPro" id="IPR055418">
    <property type="entry name" value="UFD1_N2"/>
</dbReference>
<dbReference type="InterPro" id="IPR042299">
    <property type="entry name" value="Ufd1-like_Nn"/>
</dbReference>
<evidence type="ECO:0000313" key="6">
    <source>
        <dbReference type="Proteomes" id="UP000245207"/>
    </source>
</evidence>
<gene>
    <name evidence="5" type="ORF">CTI12_AA087780</name>
</gene>
<dbReference type="InterPro" id="IPR055417">
    <property type="entry name" value="UFD1_N1"/>
</dbReference>
<sequence>MDLFDIDPTLFAGNPYIGDIETHETYGTMSTTMDMEHTDWIEEEIQSIAENTFSTTDTEWDMEVEPPKNENTYDDQNQSYMCYPLYRINKNHLEAGNKIILPPSVLDELAYRSNVVYPMVFCIKKPDTDLHSHCGVIEFTADEGVVYIPKWMMENMKLQEGDIVDIENTSLLQGTYVKLQPHATKFTMLLDHKTLLEKAFRDFACLTTGDTIVINHEGEKYLIDIVETKPSDHAISLFNTDCEVDFATPLDYKEPEKKTMIFTRDGESVDQFMKKLMTKVSNVANKQQTEFSPFMGQARRVNGQVVAAATEVKEHDRSKVQLKKEPEVFKAFTGKSFRLM</sequence>
<evidence type="ECO:0000259" key="4">
    <source>
        <dbReference type="Pfam" id="PF24842"/>
    </source>
</evidence>
<keyword evidence="2" id="KW-0833">Ubl conjugation pathway</keyword>
<evidence type="ECO:0000256" key="2">
    <source>
        <dbReference type="ARBA" id="ARBA00022786"/>
    </source>
</evidence>
<evidence type="ECO:0000313" key="5">
    <source>
        <dbReference type="EMBL" id="PWA91551.1"/>
    </source>
</evidence>
<dbReference type="GO" id="GO:0034098">
    <property type="term" value="C:VCP-NPL4-UFD1 AAA ATPase complex"/>
    <property type="evidence" value="ECO:0007669"/>
    <property type="project" value="TreeGrafter"/>
</dbReference>
<dbReference type="GO" id="GO:0006511">
    <property type="term" value="P:ubiquitin-dependent protein catabolic process"/>
    <property type="evidence" value="ECO:0007669"/>
    <property type="project" value="InterPro"/>
</dbReference>
<comment type="caution">
    <text evidence="5">The sequence shown here is derived from an EMBL/GenBank/DDBJ whole genome shotgun (WGS) entry which is preliminary data.</text>
</comment>
<name>A0A2U1Q0J5_ARTAN</name>